<dbReference type="eggNOG" id="COG0461">
    <property type="taxonomic scope" value="Bacteria"/>
</dbReference>
<dbReference type="RefSeq" id="WP_013046875.1">
    <property type="nucleotide sequence ID" value="NC_014010.1"/>
</dbReference>
<dbReference type="PANTHER" id="PTHR19278">
    <property type="entry name" value="OROTATE PHOSPHORIBOSYLTRANSFERASE"/>
    <property type="match status" value="1"/>
</dbReference>
<dbReference type="GO" id="GO:0004588">
    <property type="term" value="F:orotate phosphoribosyltransferase activity"/>
    <property type="evidence" value="ECO:0007669"/>
    <property type="project" value="UniProtKB-UniRule"/>
</dbReference>
<feature type="binding site" description="in other chain" evidence="6">
    <location>
        <position position="108"/>
    </location>
    <ligand>
        <name>5-phospho-alpha-D-ribose 1-diphosphate</name>
        <dbReference type="ChEBI" id="CHEBI:58017"/>
        <note>ligand shared between dimeric partners</note>
    </ligand>
</feature>
<dbReference type="HAMAP" id="MF_01208">
    <property type="entry name" value="PyrE"/>
    <property type="match status" value="1"/>
</dbReference>
<keyword evidence="9" id="KW-1185">Reference proteome</keyword>
<dbReference type="STRING" id="488538.SAR116_2005"/>
<evidence type="ECO:0000256" key="1">
    <source>
        <dbReference type="ARBA" id="ARBA00004889"/>
    </source>
</evidence>
<dbReference type="UniPathway" id="UPA00070">
    <property type="reaction ID" value="UER00119"/>
</dbReference>
<dbReference type="GO" id="GO:0000287">
    <property type="term" value="F:magnesium ion binding"/>
    <property type="evidence" value="ECO:0007669"/>
    <property type="project" value="UniProtKB-UniRule"/>
</dbReference>
<evidence type="ECO:0000256" key="4">
    <source>
        <dbReference type="ARBA" id="ARBA00022679"/>
    </source>
</evidence>
<dbReference type="InterPro" id="IPR000836">
    <property type="entry name" value="PRTase_dom"/>
</dbReference>
<feature type="binding site" evidence="6">
    <location>
        <position position="111"/>
    </location>
    <ligand>
        <name>5-phospho-alpha-D-ribose 1-diphosphate</name>
        <dbReference type="ChEBI" id="CHEBI:58017"/>
        <note>ligand shared between dimeric partners</note>
    </ligand>
</feature>
<evidence type="ECO:0000256" key="6">
    <source>
        <dbReference type="HAMAP-Rule" id="MF_01208"/>
    </source>
</evidence>
<dbReference type="CDD" id="cd06223">
    <property type="entry name" value="PRTases_typeI"/>
    <property type="match status" value="1"/>
</dbReference>
<dbReference type="InterPro" id="IPR023031">
    <property type="entry name" value="OPRT"/>
</dbReference>
<comment type="cofactor">
    <cofactor evidence="6">
        <name>Mg(2+)</name>
        <dbReference type="ChEBI" id="CHEBI:18420"/>
    </cofactor>
</comment>
<dbReference type="PANTHER" id="PTHR19278:SF9">
    <property type="entry name" value="URIDINE 5'-MONOPHOSPHATE SYNTHASE"/>
    <property type="match status" value="1"/>
</dbReference>
<evidence type="ECO:0000259" key="7">
    <source>
        <dbReference type="Pfam" id="PF00156"/>
    </source>
</evidence>
<feature type="binding site" evidence="6">
    <location>
        <position position="137"/>
    </location>
    <ligand>
        <name>orotate</name>
        <dbReference type="ChEBI" id="CHEBI:30839"/>
    </ligand>
</feature>
<dbReference type="OrthoDB" id="9802134at2"/>
<comment type="similarity">
    <text evidence="6">Belongs to the purine/pyrimidine phosphoribosyltransferase family. PyrE subfamily.</text>
</comment>
<dbReference type="KEGG" id="apb:SAR116_2005"/>
<comment type="caution">
    <text evidence="6">Lacks conserved residue(s) required for the propagation of feature annotation.</text>
</comment>
<dbReference type="Proteomes" id="UP000007460">
    <property type="component" value="Chromosome"/>
</dbReference>
<evidence type="ECO:0000256" key="5">
    <source>
        <dbReference type="ARBA" id="ARBA00022975"/>
    </source>
</evidence>
<keyword evidence="5 6" id="KW-0665">Pyrimidine biosynthesis</keyword>
<evidence type="ECO:0000313" key="8">
    <source>
        <dbReference type="EMBL" id="ADE40248.1"/>
    </source>
</evidence>
<proteinExistence type="inferred from homology"/>
<dbReference type="NCBIfam" id="NF001729">
    <property type="entry name" value="PRK00455.1-3"/>
    <property type="match status" value="1"/>
</dbReference>
<dbReference type="SUPFAM" id="SSF53271">
    <property type="entry name" value="PRTase-like"/>
    <property type="match status" value="1"/>
</dbReference>
<gene>
    <name evidence="6" type="primary">pyrE</name>
    <name evidence="8" type="ordered locus">SAR116_2005</name>
</gene>
<dbReference type="EC" id="2.4.2.10" evidence="2 6"/>
<comment type="pathway">
    <text evidence="1 6">Pyrimidine metabolism; UMP biosynthesis via de novo pathway; UMP from orotate: step 1/2.</text>
</comment>
<name>D5BN55_PUNMI</name>
<comment type="subunit">
    <text evidence="6">Homodimer.</text>
</comment>
<feature type="domain" description="Phosphoribosyltransferase" evidence="7">
    <location>
        <begin position="74"/>
        <end position="175"/>
    </location>
</feature>
<dbReference type="AlphaFoldDB" id="D5BN55"/>
<reference evidence="8 9" key="1">
    <citation type="journal article" date="2010" name="J. Bacteriol.">
        <title>Complete genome sequence of "Candidatus Puniceispirillum marinum" IMCC1322, a representative of the SAR116 clade in the Alphaproteobacteria.</title>
        <authorList>
            <person name="Oh H.M."/>
            <person name="Kwon K.K."/>
            <person name="Kang I."/>
            <person name="Kang S.G."/>
            <person name="Lee J.H."/>
            <person name="Kim S.J."/>
            <person name="Cho J.C."/>
        </authorList>
    </citation>
    <scope>NUCLEOTIDE SEQUENCE [LARGE SCALE GENOMIC DNA]</scope>
    <source>
        <strain evidence="8 9">IMCC1322</strain>
    </source>
</reference>
<comment type="function">
    <text evidence="6">Catalyzes the transfer of a ribosyl phosphate group from 5-phosphoribose 1-diphosphate to orotate, leading to the formation of orotidine monophosphate (OMP).</text>
</comment>
<feature type="binding site" description="in other chain" evidence="6">
    <location>
        <begin position="133"/>
        <end position="141"/>
    </location>
    <ligand>
        <name>5-phospho-alpha-D-ribose 1-diphosphate</name>
        <dbReference type="ChEBI" id="CHEBI:58017"/>
        <note>ligand shared between dimeric partners</note>
    </ligand>
</feature>
<keyword evidence="3 6" id="KW-0328">Glycosyltransferase</keyword>
<dbReference type="EMBL" id="CP001751">
    <property type="protein sequence ID" value="ADE40248.1"/>
    <property type="molecule type" value="Genomic_DNA"/>
</dbReference>
<evidence type="ECO:0000313" key="9">
    <source>
        <dbReference type="Proteomes" id="UP000007460"/>
    </source>
</evidence>
<evidence type="ECO:0000256" key="3">
    <source>
        <dbReference type="ARBA" id="ARBA00022676"/>
    </source>
</evidence>
<sequence length="226" mass="25097">MSSPYVYDKANMARAVARMLLEIDAVLFRADEPFKLTSGMMSPVYIDCRKIISFPRMRAAMMDFGATVIMNDIGHESLDALAGGETAGIPFAAWLAERTHLPMQYVRKKPKGFGRDARIEGDIHDGQRILLVEDLTTDGGSKLNFVEALRTAGAEVAHTFVIFYYDIFKDTPEKLAAEGISLHYLATWWDVLAACKETDRFDAKTLAAVEAFLNDPRAWSKAHGGV</sequence>
<dbReference type="HOGENOM" id="CLU_074878_1_0_5"/>
<dbReference type="Pfam" id="PF00156">
    <property type="entry name" value="Pribosyltran"/>
    <property type="match status" value="1"/>
</dbReference>
<dbReference type="GO" id="GO:0019856">
    <property type="term" value="P:pyrimidine nucleobase biosynthetic process"/>
    <property type="evidence" value="ECO:0007669"/>
    <property type="project" value="TreeGrafter"/>
</dbReference>
<dbReference type="GO" id="GO:0044205">
    <property type="term" value="P:'de novo' UMP biosynthetic process"/>
    <property type="evidence" value="ECO:0007669"/>
    <property type="project" value="UniProtKB-UniRule"/>
</dbReference>
<keyword evidence="6" id="KW-0460">Magnesium</keyword>
<organism evidence="8 9">
    <name type="scientific">Puniceispirillum marinum (strain IMCC1322)</name>
    <dbReference type="NCBI Taxonomy" id="488538"/>
    <lineage>
        <taxon>Bacteria</taxon>
        <taxon>Pseudomonadati</taxon>
        <taxon>Pseudomonadota</taxon>
        <taxon>Alphaproteobacteria</taxon>
        <taxon>Candidatus Puniceispirillales</taxon>
        <taxon>Candidatus Puniceispirillaceae</taxon>
        <taxon>Candidatus Puniceispirillum</taxon>
    </lineage>
</organism>
<feature type="binding site" evidence="6">
    <location>
        <position position="107"/>
    </location>
    <ligand>
        <name>5-phospho-alpha-D-ribose 1-diphosphate</name>
        <dbReference type="ChEBI" id="CHEBI:58017"/>
        <note>ligand shared between dimeric partners</note>
    </ligand>
</feature>
<keyword evidence="4 6" id="KW-0808">Transferase</keyword>
<protein>
    <recommendedName>
        <fullName evidence="2 6">Orotate phosphoribosyltransferase</fullName>
        <shortName evidence="6">OPRT</shortName>
        <shortName evidence="6">OPRTase</shortName>
        <ecNumber evidence="2 6">2.4.2.10</ecNumber>
    </recommendedName>
</protein>
<evidence type="ECO:0000256" key="2">
    <source>
        <dbReference type="ARBA" id="ARBA00011971"/>
    </source>
</evidence>
<dbReference type="Gene3D" id="3.40.50.2020">
    <property type="match status" value="1"/>
</dbReference>
<comment type="catalytic activity">
    <reaction evidence="6">
        <text>orotidine 5'-phosphate + diphosphate = orotate + 5-phospho-alpha-D-ribose 1-diphosphate</text>
        <dbReference type="Rhea" id="RHEA:10380"/>
        <dbReference type="ChEBI" id="CHEBI:30839"/>
        <dbReference type="ChEBI" id="CHEBI:33019"/>
        <dbReference type="ChEBI" id="CHEBI:57538"/>
        <dbReference type="ChEBI" id="CHEBI:58017"/>
        <dbReference type="EC" id="2.4.2.10"/>
    </reaction>
</comment>
<dbReference type="InterPro" id="IPR029057">
    <property type="entry name" value="PRTase-like"/>
</dbReference>
<accession>D5BN55</accession>